<proteinExistence type="predicted"/>
<name>A0A4Z1RDA6_9GAMM</name>
<comment type="caution">
    <text evidence="1">The sequence shown here is derived from an EMBL/GenBank/DDBJ whole genome shotgun (WGS) entry which is preliminary data.</text>
</comment>
<dbReference type="EMBL" id="SPUH01000001">
    <property type="protein sequence ID" value="TKS54143.1"/>
    <property type="molecule type" value="Genomic_DNA"/>
</dbReference>
<dbReference type="Proteomes" id="UP000298681">
    <property type="component" value="Unassembled WGS sequence"/>
</dbReference>
<evidence type="ECO:0008006" key="3">
    <source>
        <dbReference type="Google" id="ProtNLM"/>
    </source>
</evidence>
<evidence type="ECO:0000313" key="1">
    <source>
        <dbReference type="EMBL" id="TKS54143.1"/>
    </source>
</evidence>
<reference evidence="1 2" key="1">
    <citation type="submission" date="2019-01" db="EMBL/GenBank/DDBJ databases">
        <authorList>
            <person name="Zhang S."/>
        </authorList>
    </citation>
    <scope>NUCLEOTIDE SEQUENCE [LARGE SCALE GENOMIC DNA]</scope>
    <source>
        <strain evidence="1 2">1626</strain>
    </source>
</reference>
<sequence length="222" mass="24142">MSDTDNREPPETFIAKFHERWPEWGVAIAFIAPGERDALEAWLALLQEFADAAWGGSQAAPGLAKLAWWQDELLGWSRGARRHPLAQRLRSQTIDWPALGHALNVLPATRDGAADGVAKTLQPLAGALAQAEARLAGQPVGQDDAALLVAVLLGERALRHGDADEAQRVLATWPRHRGAGSGGRRIQAELLRRRLLALADRKAPQSLAAWRVLPLAWRAARG</sequence>
<keyword evidence="2" id="KW-1185">Reference proteome</keyword>
<evidence type="ECO:0000313" key="2">
    <source>
        <dbReference type="Proteomes" id="UP000298681"/>
    </source>
</evidence>
<dbReference type="RefSeq" id="WP_134673524.1">
    <property type="nucleotide sequence ID" value="NZ_SPUH01000001.1"/>
</dbReference>
<protein>
    <recommendedName>
        <fullName evidence="3">Phytoene/squalene synthase family protein</fullName>
    </recommendedName>
</protein>
<organism evidence="1 2">
    <name type="scientific">Luteimonas yindakuii</name>
    <dbReference type="NCBI Taxonomy" id="2565782"/>
    <lineage>
        <taxon>Bacteria</taxon>
        <taxon>Pseudomonadati</taxon>
        <taxon>Pseudomonadota</taxon>
        <taxon>Gammaproteobacteria</taxon>
        <taxon>Lysobacterales</taxon>
        <taxon>Lysobacteraceae</taxon>
        <taxon>Luteimonas</taxon>
    </lineage>
</organism>
<gene>
    <name evidence="1" type="ORF">E4582_04710</name>
</gene>
<dbReference type="SUPFAM" id="SSF48576">
    <property type="entry name" value="Terpenoid synthases"/>
    <property type="match status" value="1"/>
</dbReference>
<accession>A0A4Z1RDA6</accession>
<dbReference type="AlphaFoldDB" id="A0A4Z1RDA6"/>
<dbReference type="InterPro" id="IPR008949">
    <property type="entry name" value="Isoprenoid_synthase_dom_sf"/>
</dbReference>